<dbReference type="SUPFAM" id="SSF51735">
    <property type="entry name" value="NAD(P)-binding Rossmann-fold domains"/>
    <property type="match status" value="1"/>
</dbReference>
<dbReference type="PANTHER" id="PTHR43963:SF4">
    <property type="entry name" value="CARBONYL REDUCTASE (NADPH)"/>
    <property type="match status" value="1"/>
</dbReference>
<evidence type="ECO:0000313" key="5">
    <source>
        <dbReference type="Proteomes" id="UP000274504"/>
    </source>
</evidence>
<dbReference type="PANTHER" id="PTHR43963">
    <property type="entry name" value="CARBONYL REDUCTASE 1-RELATED"/>
    <property type="match status" value="1"/>
</dbReference>
<evidence type="ECO:0000256" key="3">
    <source>
        <dbReference type="ARBA" id="ARBA00023002"/>
    </source>
</evidence>
<dbReference type="OrthoDB" id="7289984at2759"/>
<dbReference type="Gene3D" id="3.40.50.720">
    <property type="entry name" value="NAD(P)-binding Rossmann-like Domain"/>
    <property type="match status" value="1"/>
</dbReference>
<name>A0A0R3SHP7_HYMDI</name>
<proteinExistence type="inferred from homology"/>
<keyword evidence="3" id="KW-0560">Oxidoreductase</keyword>
<reference evidence="6" key="1">
    <citation type="submission" date="2017-02" db="UniProtKB">
        <authorList>
            <consortium name="WormBaseParasite"/>
        </authorList>
    </citation>
    <scope>IDENTIFICATION</scope>
</reference>
<evidence type="ECO:0000256" key="2">
    <source>
        <dbReference type="ARBA" id="ARBA00022857"/>
    </source>
</evidence>
<dbReference type="WBParaSite" id="HDID_0000446201-mRNA-1">
    <property type="protein sequence ID" value="HDID_0000446201-mRNA-1"/>
    <property type="gene ID" value="HDID_0000446201"/>
</dbReference>
<dbReference type="STRING" id="6216.A0A0R3SHP7"/>
<dbReference type="Proteomes" id="UP000274504">
    <property type="component" value="Unassembled WGS sequence"/>
</dbReference>
<dbReference type="EMBL" id="UYSG01001723">
    <property type="protein sequence ID" value="VDL49640.1"/>
    <property type="molecule type" value="Genomic_DNA"/>
</dbReference>
<dbReference type="AlphaFoldDB" id="A0A0R3SHP7"/>
<evidence type="ECO:0000256" key="1">
    <source>
        <dbReference type="ARBA" id="ARBA00006484"/>
    </source>
</evidence>
<dbReference type="InterPro" id="IPR036291">
    <property type="entry name" value="NAD(P)-bd_dom_sf"/>
</dbReference>
<organism evidence="6">
    <name type="scientific">Hymenolepis diminuta</name>
    <name type="common">Rat tapeworm</name>
    <dbReference type="NCBI Taxonomy" id="6216"/>
    <lineage>
        <taxon>Eukaryota</taxon>
        <taxon>Metazoa</taxon>
        <taxon>Spiralia</taxon>
        <taxon>Lophotrochozoa</taxon>
        <taxon>Platyhelminthes</taxon>
        <taxon>Cestoda</taxon>
        <taxon>Eucestoda</taxon>
        <taxon>Cyclophyllidea</taxon>
        <taxon>Hymenolepididae</taxon>
        <taxon>Hymenolepis</taxon>
    </lineage>
</organism>
<comment type="similarity">
    <text evidence="1">Belongs to the short-chain dehydrogenases/reductases (SDR) family.</text>
</comment>
<protein>
    <submittedName>
        <fullName evidence="6">NAD(P)-binding protein</fullName>
    </submittedName>
</protein>
<sequence length="214" mass="23878">MGVTWMFCYHNVTVIRIVNISSGAAMMVLHTVSKKMTAKVKDCRSLEELDQKTQLFVEYAHYQIARHVKAGFPNSPYGISKIGAWKAPSILANQFKLDPRRILINSCSLGYVDAETTAGVGTKNSVSEGKDLVLIPLPVSESKTGIAISEENADMPFYLVTLPEGVVRPNGEFVSERKVVDIRKRIAPLNEGFQGCINWTNSKYFVKRVDFQDM</sequence>
<dbReference type="GO" id="GO:0004090">
    <property type="term" value="F:carbonyl reductase (NADPH) activity"/>
    <property type="evidence" value="ECO:0007669"/>
    <property type="project" value="TreeGrafter"/>
</dbReference>
<accession>A0A0R3SHP7</accession>
<keyword evidence="2" id="KW-0521">NADP</keyword>
<evidence type="ECO:0000313" key="6">
    <source>
        <dbReference type="WBParaSite" id="HDID_0000446201-mRNA-1"/>
    </source>
</evidence>
<gene>
    <name evidence="4" type="ORF">HDID_LOCUS4460</name>
</gene>
<evidence type="ECO:0000313" key="4">
    <source>
        <dbReference type="EMBL" id="VDL49640.1"/>
    </source>
</evidence>
<reference evidence="4 5" key="2">
    <citation type="submission" date="2018-11" db="EMBL/GenBank/DDBJ databases">
        <authorList>
            <consortium name="Pathogen Informatics"/>
        </authorList>
    </citation>
    <scope>NUCLEOTIDE SEQUENCE [LARGE SCALE GENOMIC DNA]</scope>
</reference>